<comment type="caution">
    <text evidence="1">The sequence shown here is derived from an EMBL/GenBank/DDBJ whole genome shotgun (WGS) entry which is preliminary data.</text>
</comment>
<proteinExistence type="predicted"/>
<keyword evidence="2" id="KW-1185">Reference proteome</keyword>
<reference evidence="1 2" key="1">
    <citation type="journal article" date="2017" name="BMC Genomics">
        <title>Comparative genomic and phylogenomic analyses of the Bifidobacteriaceae family.</title>
        <authorList>
            <person name="Lugli G.A."/>
            <person name="Milani C."/>
            <person name="Turroni F."/>
            <person name="Duranti S."/>
            <person name="Mancabelli L."/>
            <person name="Mangifesta M."/>
            <person name="Ferrario C."/>
            <person name="Modesto M."/>
            <person name="Mattarelli P."/>
            <person name="Jiri K."/>
            <person name="van Sinderen D."/>
            <person name="Ventura M."/>
        </authorList>
    </citation>
    <scope>NUCLEOTIDE SEQUENCE [LARGE SCALE GENOMIC DNA]</scope>
    <source>
        <strain evidence="1 2">LMG 28769</strain>
    </source>
</reference>
<dbReference type="EMBL" id="MWXA01000003">
    <property type="protein sequence ID" value="OZG67817.1"/>
    <property type="molecule type" value="Genomic_DNA"/>
</dbReference>
<name>A0A261G8Q9_9BIFI</name>
<evidence type="ECO:0000313" key="1">
    <source>
        <dbReference type="EMBL" id="OZG67817.1"/>
    </source>
</evidence>
<dbReference type="AlphaFoldDB" id="A0A261G8Q9"/>
<protein>
    <submittedName>
        <fullName evidence="1">Uncharacterized protein</fullName>
    </submittedName>
</protein>
<gene>
    <name evidence="1" type="ORF">BAQU_0461</name>
</gene>
<organism evidence="1 2">
    <name type="scientific">Bifidobacterium aquikefiri</name>
    <dbReference type="NCBI Taxonomy" id="1653207"/>
    <lineage>
        <taxon>Bacteria</taxon>
        <taxon>Bacillati</taxon>
        <taxon>Actinomycetota</taxon>
        <taxon>Actinomycetes</taxon>
        <taxon>Bifidobacteriales</taxon>
        <taxon>Bifidobacteriaceae</taxon>
        <taxon>Bifidobacterium</taxon>
    </lineage>
</organism>
<evidence type="ECO:0000313" key="2">
    <source>
        <dbReference type="Proteomes" id="UP000216451"/>
    </source>
</evidence>
<dbReference type="PROSITE" id="PS51257">
    <property type="entry name" value="PROKAR_LIPOPROTEIN"/>
    <property type="match status" value="1"/>
</dbReference>
<sequence>MTVGIRASLEMMVRGMPSPSWLRQHYIGAILFTGCALQVGFRMILPNSDSPSTTFATCTGEDGTNTK</sequence>
<accession>A0A261G8Q9</accession>
<dbReference type="Proteomes" id="UP000216451">
    <property type="component" value="Unassembled WGS sequence"/>
</dbReference>